<evidence type="ECO:0000313" key="2">
    <source>
        <dbReference type="Proteomes" id="UP001062846"/>
    </source>
</evidence>
<evidence type="ECO:0000313" key="1">
    <source>
        <dbReference type="EMBL" id="KAI8531398.1"/>
    </source>
</evidence>
<dbReference type="EMBL" id="CM046398">
    <property type="protein sequence ID" value="KAI8531398.1"/>
    <property type="molecule type" value="Genomic_DNA"/>
</dbReference>
<gene>
    <name evidence="1" type="ORF">RHMOL_Rhmol11G0133300</name>
</gene>
<proteinExistence type="predicted"/>
<organism evidence="1 2">
    <name type="scientific">Rhododendron molle</name>
    <name type="common">Chinese azalea</name>
    <name type="synonym">Azalea mollis</name>
    <dbReference type="NCBI Taxonomy" id="49168"/>
    <lineage>
        <taxon>Eukaryota</taxon>
        <taxon>Viridiplantae</taxon>
        <taxon>Streptophyta</taxon>
        <taxon>Embryophyta</taxon>
        <taxon>Tracheophyta</taxon>
        <taxon>Spermatophyta</taxon>
        <taxon>Magnoliopsida</taxon>
        <taxon>eudicotyledons</taxon>
        <taxon>Gunneridae</taxon>
        <taxon>Pentapetalae</taxon>
        <taxon>asterids</taxon>
        <taxon>Ericales</taxon>
        <taxon>Ericaceae</taxon>
        <taxon>Ericoideae</taxon>
        <taxon>Rhodoreae</taxon>
        <taxon>Rhododendron</taxon>
    </lineage>
</organism>
<accession>A0ACC0LTB8</accession>
<sequence>MGKKPGETVVGSVGAKGGGGATEGNPVAGAARTKSAGSGSVPAKRKTVKKMMGKAIVSCFCSTNQNETHAALISPVNASGCLAYLLMFFIFKKLLVTNKRP</sequence>
<reference evidence="1" key="1">
    <citation type="submission" date="2022-02" db="EMBL/GenBank/DDBJ databases">
        <title>Plant Genome Project.</title>
        <authorList>
            <person name="Zhang R.-G."/>
        </authorList>
    </citation>
    <scope>NUCLEOTIDE SEQUENCE</scope>
    <source>
        <strain evidence="1">AT1</strain>
    </source>
</reference>
<dbReference type="Proteomes" id="UP001062846">
    <property type="component" value="Chromosome 11"/>
</dbReference>
<name>A0ACC0LTB8_RHOML</name>
<keyword evidence="2" id="KW-1185">Reference proteome</keyword>
<protein>
    <submittedName>
        <fullName evidence="1">Uncharacterized protein</fullName>
    </submittedName>
</protein>
<comment type="caution">
    <text evidence="1">The sequence shown here is derived from an EMBL/GenBank/DDBJ whole genome shotgun (WGS) entry which is preliminary data.</text>
</comment>